<organism evidence="3 4">
    <name type="scientific">Phytophthora fragariaefolia</name>
    <dbReference type="NCBI Taxonomy" id="1490495"/>
    <lineage>
        <taxon>Eukaryota</taxon>
        <taxon>Sar</taxon>
        <taxon>Stramenopiles</taxon>
        <taxon>Oomycota</taxon>
        <taxon>Peronosporomycetes</taxon>
        <taxon>Peronosporales</taxon>
        <taxon>Peronosporaceae</taxon>
        <taxon>Phytophthora</taxon>
    </lineage>
</organism>
<feature type="region of interest" description="Disordered" evidence="1">
    <location>
        <begin position="182"/>
        <end position="221"/>
    </location>
</feature>
<feature type="compositionally biased region" description="Polar residues" evidence="1">
    <location>
        <begin position="187"/>
        <end position="204"/>
    </location>
</feature>
<feature type="compositionally biased region" description="Low complexity" evidence="1">
    <location>
        <begin position="479"/>
        <end position="500"/>
    </location>
</feature>
<evidence type="ECO:0000256" key="1">
    <source>
        <dbReference type="SAM" id="MobiDB-lite"/>
    </source>
</evidence>
<dbReference type="AlphaFoldDB" id="A0A9W6XT86"/>
<feature type="compositionally biased region" description="Polar residues" evidence="1">
    <location>
        <begin position="74"/>
        <end position="89"/>
    </location>
</feature>
<feature type="region of interest" description="Disordered" evidence="1">
    <location>
        <begin position="380"/>
        <end position="417"/>
    </location>
</feature>
<comment type="caution">
    <text evidence="3">The sequence shown here is derived from an EMBL/GenBank/DDBJ whole genome shotgun (WGS) entry which is preliminary data.</text>
</comment>
<keyword evidence="2" id="KW-0812">Transmembrane</keyword>
<feature type="compositionally biased region" description="Low complexity" evidence="1">
    <location>
        <begin position="207"/>
        <end position="220"/>
    </location>
</feature>
<feature type="region of interest" description="Disordered" evidence="1">
    <location>
        <begin position="478"/>
        <end position="511"/>
    </location>
</feature>
<keyword evidence="2" id="KW-0472">Membrane</keyword>
<keyword evidence="2" id="KW-1133">Transmembrane helix</keyword>
<feature type="transmembrane region" description="Helical" evidence="2">
    <location>
        <begin position="682"/>
        <end position="702"/>
    </location>
</feature>
<protein>
    <submittedName>
        <fullName evidence="3">Unnamed protein product</fullName>
    </submittedName>
</protein>
<feature type="compositionally biased region" description="Polar residues" evidence="1">
    <location>
        <begin position="439"/>
        <end position="449"/>
    </location>
</feature>
<sequence length="704" mass="77719">MACTSPNQWALASPTASSSSRQEEPGGDQLLGGTSSGDALFEHVRQLILDLLLDESRRSSSLRLSEAAAHDAPGQSSGGSDPKRPSNNPEAEEDGSTARERLLEDKLARVLVELAAEQDNLRLAANAGNALLEELSSAREDVDALQDEMEAAQLDRDRAVRDAERLREQNAALERELQRYDAPHGSWDSNGQNALSHMQQQQLLQRRPSITSRSGSYSRSDSCERCASREVELTQLEQRADELRRRCLELELARERELQRQRELCEEIAQLQQRNKDQNLETARAQQDLEFITTQLEQQTQEVERVQAVRDTLRRTTRRLEAENEDLQARLAARDELVAKLESSKVRAATQLQVAENRTASAQAETLRVTETLEKLQKQLEKALQNQQQHSGRGSSSEHDNAEVAERREKESSDMEHLLEDATREVAALRLENRILRRQNSSEASSEISQVRGRRRRTTCTGNSAMTAAEVLALDNRGSQRSYTASTSSKSDSGSEVESTTSPRSQLPPLEIETVNTAGIAEKASEAFSGDGKKRRNMALELSWVDKATTPAIKSAASKGASLETQLSASRAEMLGGSLKRELESVEEQGLDNEWQRGVNALPVNMEPSVAKRSALARLSHVNENCAIGGSTESNSPDMRLFAMERSARRSKSGVGEHSRTRELAIDELKKDAVEAPPQSPLYLGLSFIACATAATAAGLLVRR</sequence>
<feature type="region of interest" description="Disordered" evidence="1">
    <location>
        <begin position="60"/>
        <end position="97"/>
    </location>
</feature>
<feature type="compositionally biased region" description="Polar residues" evidence="1">
    <location>
        <begin position="1"/>
        <end position="20"/>
    </location>
</feature>
<name>A0A9W6XT86_9STRA</name>
<evidence type="ECO:0000313" key="4">
    <source>
        <dbReference type="Proteomes" id="UP001165121"/>
    </source>
</evidence>
<keyword evidence="4" id="KW-1185">Reference proteome</keyword>
<dbReference type="EMBL" id="BSXT01001967">
    <property type="protein sequence ID" value="GMF46408.1"/>
    <property type="molecule type" value="Genomic_DNA"/>
</dbReference>
<reference evidence="3" key="1">
    <citation type="submission" date="2023-04" db="EMBL/GenBank/DDBJ databases">
        <title>Phytophthora fragariaefolia NBRC 109709.</title>
        <authorList>
            <person name="Ichikawa N."/>
            <person name="Sato H."/>
            <person name="Tonouchi N."/>
        </authorList>
    </citation>
    <scope>NUCLEOTIDE SEQUENCE</scope>
    <source>
        <strain evidence="3">NBRC 109709</strain>
    </source>
</reference>
<evidence type="ECO:0000313" key="3">
    <source>
        <dbReference type="EMBL" id="GMF46408.1"/>
    </source>
</evidence>
<dbReference type="Proteomes" id="UP001165121">
    <property type="component" value="Unassembled WGS sequence"/>
</dbReference>
<proteinExistence type="predicted"/>
<dbReference type="OrthoDB" id="167703at2759"/>
<feature type="region of interest" description="Disordered" evidence="1">
    <location>
        <begin position="1"/>
        <end position="36"/>
    </location>
</feature>
<evidence type="ECO:0000256" key="2">
    <source>
        <dbReference type="SAM" id="Phobius"/>
    </source>
</evidence>
<feature type="compositionally biased region" description="Basic and acidic residues" evidence="1">
    <location>
        <begin position="396"/>
        <end position="417"/>
    </location>
</feature>
<accession>A0A9W6XT86</accession>
<feature type="region of interest" description="Disordered" evidence="1">
    <location>
        <begin position="439"/>
        <end position="464"/>
    </location>
</feature>
<gene>
    <name evidence="3" type="ORF">Pfra01_001705300</name>
</gene>